<dbReference type="PRINTS" id="PR00385">
    <property type="entry name" value="P450"/>
</dbReference>
<comment type="cofactor">
    <cofactor evidence="1 12">
        <name>heme</name>
        <dbReference type="ChEBI" id="CHEBI:30413"/>
    </cofactor>
</comment>
<dbReference type="InterPro" id="IPR036396">
    <property type="entry name" value="Cyt_P450_sf"/>
</dbReference>
<comment type="similarity">
    <text evidence="3 13">Belongs to the cytochrome P450 family.</text>
</comment>
<evidence type="ECO:0000256" key="1">
    <source>
        <dbReference type="ARBA" id="ARBA00001971"/>
    </source>
</evidence>
<evidence type="ECO:0000313" key="15">
    <source>
        <dbReference type="Proteomes" id="UP001634393"/>
    </source>
</evidence>
<protein>
    <recommendedName>
        <fullName evidence="16">Cytochrome P450</fullName>
    </recommendedName>
</protein>
<evidence type="ECO:0008006" key="16">
    <source>
        <dbReference type="Google" id="ProtNLM"/>
    </source>
</evidence>
<comment type="caution">
    <text evidence="14">The sequence shown here is derived from an EMBL/GenBank/DDBJ whole genome shotgun (WGS) entry which is preliminary data.</text>
</comment>
<dbReference type="InterPro" id="IPR001128">
    <property type="entry name" value="Cyt_P450"/>
</dbReference>
<organism evidence="14 15">
    <name type="scientific">Penstemon smallii</name>
    <dbReference type="NCBI Taxonomy" id="265156"/>
    <lineage>
        <taxon>Eukaryota</taxon>
        <taxon>Viridiplantae</taxon>
        <taxon>Streptophyta</taxon>
        <taxon>Embryophyta</taxon>
        <taxon>Tracheophyta</taxon>
        <taxon>Spermatophyta</taxon>
        <taxon>Magnoliopsida</taxon>
        <taxon>eudicotyledons</taxon>
        <taxon>Gunneridae</taxon>
        <taxon>Pentapetalae</taxon>
        <taxon>asterids</taxon>
        <taxon>lamiids</taxon>
        <taxon>Lamiales</taxon>
        <taxon>Plantaginaceae</taxon>
        <taxon>Cheloneae</taxon>
        <taxon>Penstemon</taxon>
    </lineage>
</organism>
<keyword evidence="7" id="KW-1133">Transmembrane helix</keyword>
<dbReference type="SUPFAM" id="SSF48264">
    <property type="entry name" value="Cytochrome P450"/>
    <property type="match status" value="1"/>
</dbReference>
<evidence type="ECO:0000256" key="8">
    <source>
        <dbReference type="ARBA" id="ARBA00023002"/>
    </source>
</evidence>
<gene>
    <name evidence="14" type="ORF">ACJIZ3_010961</name>
</gene>
<evidence type="ECO:0000256" key="12">
    <source>
        <dbReference type="PIRSR" id="PIRSR602403-1"/>
    </source>
</evidence>
<dbReference type="GO" id="GO:0046872">
    <property type="term" value="F:metal ion binding"/>
    <property type="evidence" value="ECO:0007669"/>
    <property type="project" value="UniProtKB-KW"/>
</dbReference>
<dbReference type="AlphaFoldDB" id="A0ABD3UHT0"/>
<dbReference type="PRINTS" id="PR00465">
    <property type="entry name" value="EP450IV"/>
</dbReference>
<accession>A0ABD3UHT0</accession>
<name>A0ABD3UHT0_9LAMI</name>
<proteinExistence type="inferred from homology"/>
<comment type="subcellular location">
    <subcellularLocation>
        <location evidence="2">Membrane</location>
        <topology evidence="2">Single-pass membrane protein</topology>
    </subcellularLocation>
</comment>
<dbReference type="Proteomes" id="UP001634393">
    <property type="component" value="Unassembled WGS sequence"/>
</dbReference>
<dbReference type="InterPro" id="IPR002403">
    <property type="entry name" value="Cyt_P450_E_grp-IV"/>
</dbReference>
<evidence type="ECO:0000256" key="10">
    <source>
        <dbReference type="ARBA" id="ARBA00023033"/>
    </source>
</evidence>
<dbReference type="InterPro" id="IPR017972">
    <property type="entry name" value="Cyt_P450_CS"/>
</dbReference>
<dbReference type="EMBL" id="JBJXBP010000001">
    <property type="protein sequence ID" value="KAL3849079.1"/>
    <property type="molecule type" value="Genomic_DNA"/>
</dbReference>
<dbReference type="Pfam" id="PF00067">
    <property type="entry name" value="p450"/>
    <property type="match status" value="1"/>
</dbReference>
<keyword evidence="8 13" id="KW-0560">Oxidoreductase</keyword>
<evidence type="ECO:0000256" key="3">
    <source>
        <dbReference type="ARBA" id="ARBA00010617"/>
    </source>
</evidence>
<dbReference type="PANTHER" id="PTHR24286:SF185">
    <property type="entry name" value="CYTOCHROME P450 87A3-LIKE"/>
    <property type="match status" value="1"/>
</dbReference>
<reference evidence="14 15" key="1">
    <citation type="submission" date="2024-12" db="EMBL/GenBank/DDBJ databases">
        <title>The unique morphological basis and parallel evolutionary history of personate flowers in Penstemon.</title>
        <authorList>
            <person name="Depatie T.H."/>
            <person name="Wessinger C.A."/>
        </authorList>
    </citation>
    <scope>NUCLEOTIDE SEQUENCE [LARGE SCALE GENOMIC DNA]</scope>
    <source>
        <strain evidence="14">WTNN_2</strain>
        <tissue evidence="14">Leaf</tissue>
    </source>
</reference>
<dbReference type="GO" id="GO:0016020">
    <property type="term" value="C:membrane"/>
    <property type="evidence" value="ECO:0007669"/>
    <property type="project" value="UniProtKB-SubCell"/>
</dbReference>
<keyword evidence="4 12" id="KW-0349">Heme</keyword>
<evidence type="ECO:0000313" key="14">
    <source>
        <dbReference type="EMBL" id="KAL3849079.1"/>
    </source>
</evidence>
<feature type="binding site" description="axial binding residue" evidence="12">
    <location>
        <position position="420"/>
    </location>
    <ligand>
        <name>heme</name>
        <dbReference type="ChEBI" id="CHEBI:30413"/>
    </ligand>
    <ligandPart>
        <name>Fe</name>
        <dbReference type="ChEBI" id="CHEBI:18248"/>
    </ligandPart>
</feature>
<keyword evidence="6 12" id="KW-0479">Metal-binding</keyword>
<keyword evidence="9 12" id="KW-0408">Iron</keyword>
<sequence>MTFVFYYLVALIVLGVTHLVYKWRNPKCNGVLPPGSMGLPFIGETLQYFSPQPLEGIPPFISQRIARYGPLFRTSILGQRVVVSSDPVVNQHIFQQEGEAFQCWYTESSIKILGKNNLNGQHGNAHKYLRNLFLDLIGPENLKGELIHEMDGNTRDHLSSWACKDEVDVKEELEIMVFKLAAKKLLDFDEKQVLEMRDNYKFLKKAFISLPLGIPGTALHAALQGRKKAKKMIKCAFDARRLSKEINLDFIGHLLKEIEDEGTILTEEIAADLVYVLLFAAFETTSTTITLCLKFIHEHPKVLEQLKEEHQQILNDRVDKDCPVTWKEYKSMNYTHMVINETVRLADNAPGIFRKVMEDVNIKGYTVPAGWTLVVCPSVTHYNPDEYDNPYLFNPSRWQGQELHLGSRKFMAFGGGRRLCAGADFAKLQMAIFIHYLVTKYRWKITKEGSISRTPGLTFNKPICVQITKA</sequence>
<evidence type="ECO:0000256" key="13">
    <source>
        <dbReference type="RuleBase" id="RU000461"/>
    </source>
</evidence>
<keyword evidence="10 13" id="KW-0503">Monooxygenase</keyword>
<dbReference type="PANTHER" id="PTHR24286">
    <property type="entry name" value="CYTOCHROME P450 26"/>
    <property type="match status" value="1"/>
</dbReference>
<keyword evidence="15" id="KW-1185">Reference proteome</keyword>
<evidence type="ECO:0000256" key="9">
    <source>
        <dbReference type="ARBA" id="ARBA00023004"/>
    </source>
</evidence>
<keyword evidence="11" id="KW-0472">Membrane</keyword>
<evidence type="ECO:0000256" key="11">
    <source>
        <dbReference type="ARBA" id="ARBA00023136"/>
    </source>
</evidence>
<dbReference type="PROSITE" id="PS00086">
    <property type="entry name" value="CYTOCHROME_P450"/>
    <property type="match status" value="1"/>
</dbReference>
<dbReference type="FunFam" id="1.10.630.10:FF:000020">
    <property type="entry name" value="Cytochrome P450 family protein"/>
    <property type="match status" value="1"/>
</dbReference>
<dbReference type="Gene3D" id="1.10.630.10">
    <property type="entry name" value="Cytochrome P450"/>
    <property type="match status" value="1"/>
</dbReference>
<dbReference type="GO" id="GO:0004497">
    <property type="term" value="F:monooxygenase activity"/>
    <property type="evidence" value="ECO:0007669"/>
    <property type="project" value="UniProtKB-KW"/>
</dbReference>
<evidence type="ECO:0000256" key="5">
    <source>
        <dbReference type="ARBA" id="ARBA00022692"/>
    </source>
</evidence>
<evidence type="ECO:0000256" key="4">
    <source>
        <dbReference type="ARBA" id="ARBA00022617"/>
    </source>
</evidence>
<dbReference type="CDD" id="cd11043">
    <property type="entry name" value="CYP90-like"/>
    <property type="match status" value="1"/>
</dbReference>
<keyword evidence="5" id="KW-0812">Transmembrane</keyword>
<evidence type="ECO:0000256" key="7">
    <source>
        <dbReference type="ARBA" id="ARBA00022989"/>
    </source>
</evidence>
<evidence type="ECO:0000256" key="6">
    <source>
        <dbReference type="ARBA" id="ARBA00022723"/>
    </source>
</evidence>
<evidence type="ECO:0000256" key="2">
    <source>
        <dbReference type="ARBA" id="ARBA00004167"/>
    </source>
</evidence>